<reference evidence="1 2" key="1">
    <citation type="journal article" date="2014" name="BMC Genomics">
        <title>Genome sequencing of four Aureobasidium pullulans varieties: biotechnological potential, stress tolerance, and description of new species.</title>
        <authorList>
            <person name="Gostin Ar C."/>
            <person name="Ohm R.A."/>
            <person name="Kogej T."/>
            <person name="Sonjak S."/>
            <person name="Turk M."/>
            <person name="Zajc J."/>
            <person name="Zalar P."/>
            <person name="Grube M."/>
            <person name="Sun H."/>
            <person name="Han J."/>
            <person name="Sharma A."/>
            <person name="Chiniquy J."/>
            <person name="Ngan C.Y."/>
            <person name="Lipzen A."/>
            <person name="Barry K."/>
            <person name="Grigoriev I.V."/>
            <person name="Gunde-Cimerman N."/>
        </authorList>
    </citation>
    <scope>NUCLEOTIDE SEQUENCE [LARGE SCALE GENOMIC DNA]</scope>
    <source>
        <strain evidence="1 2">CBS 110374</strain>
    </source>
</reference>
<dbReference type="AlphaFoldDB" id="A0A074VNT8"/>
<dbReference type="GeneID" id="63922047"/>
<dbReference type="EMBL" id="KL584848">
    <property type="protein sequence ID" value="KEQ59362.1"/>
    <property type="molecule type" value="Genomic_DNA"/>
</dbReference>
<name>A0A074VNT8_AURM1</name>
<protein>
    <submittedName>
        <fullName evidence="1">Uncharacterized protein</fullName>
    </submittedName>
</protein>
<accession>A0A074VNT8</accession>
<dbReference type="Proteomes" id="UP000030672">
    <property type="component" value="Unassembled WGS sequence"/>
</dbReference>
<sequence>MTASKLVTCSAPGRPNILGGIMYLLTFDTLDKSLLVARKIYNGIKRVKVLPEYVDDNIETLVDILTSPIFCVSDFCKLRCVEVTDVFYDGKSIQIGYKLETHGNFTTNGKHQHSIHYQSAREAGESQMYRLCKLEYCDYNTCAN</sequence>
<dbReference type="RefSeq" id="XP_040876385.1">
    <property type="nucleotide sequence ID" value="XM_041028674.1"/>
</dbReference>
<proteinExistence type="predicted"/>
<gene>
    <name evidence="1" type="ORF">M437DRAFT_87631</name>
</gene>
<dbReference type="HOGENOM" id="CLU_1796075_0_0_1"/>
<organism evidence="1 2">
    <name type="scientific">Aureobasidium melanogenum (strain CBS 110374)</name>
    <name type="common">Aureobasidium pullulans var. melanogenum</name>
    <dbReference type="NCBI Taxonomy" id="1043003"/>
    <lineage>
        <taxon>Eukaryota</taxon>
        <taxon>Fungi</taxon>
        <taxon>Dikarya</taxon>
        <taxon>Ascomycota</taxon>
        <taxon>Pezizomycotina</taxon>
        <taxon>Dothideomycetes</taxon>
        <taxon>Dothideomycetidae</taxon>
        <taxon>Dothideales</taxon>
        <taxon>Saccotheciaceae</taxon>
        <taxon>Aureobasidium</taxon>
    </lineage>
</organism>
<keyword evidence="2" id="KW-1185">Reference proteome</keyword>
<evidence type="ECO:0000313" key="1">
    <source>
        <dbReference type="EMBL" id="KEQ59362.1"/>
    </source>
</evidence>
<evidence type="ECO:0000313" key="2">
    <source>
        <dbReference type="Proteomes" id="UP000030672"/>
    </source>
</evidence>
<dbReference type="STRING" id="1043003.A0A074VNT8"/>